<feature type="transmembrane region" description="Helical" evidence="2">
    <location>
        <begin position="51"/>
        <end position="74"/>
    </location>
</feature>
<organism evidence="3 4">
    <name type="scientific">Amycolatopsis minnesotensis</name>
    <dbReference type="NCBI Taxonomy" id="337894"/>
    <lineage>
        <taxon>Bacteria</taxon>
        <taxon>Bacillati</taxon>
        <taxon>Actinomycetota</taxon>
        <taxon>Actinomycetes</taxon>
        <taxon>Pseudonocardiales</taxon>
        <taxon>Pseudonocardiaceae</taxon>
        <taxon>Amycolatopsis</taxon>
    </lineage>
</organism>
<keyword evidence="2" id="KW-1133">Transmembrane helix</keyword>
<dbReference type="RefSeq" id="WP_344418800.1">
    <property type="nucleotide sequence ID" value="NZ_BAAANN010000012.1"/>
</dbReference>
<reference evidence="4" key="1">
    <citation type="journal article" date="2019" name="Int. J. Syst. Evol. Microbiol.">
        <title>The Global Catalogue of Microorganisms (GCM) 10K type strain sequencing project: providing services to taxonomists for standard genome sequencing and annotation.</title>
        <authorList>
            <consortium name="The Broad Institute Genomics Platform"/>
            <consortium name="The Broad Institute Genome Sequencing Center for Infectious Disease"/>
            <person name="Wu L."/>
            <person name="Ma J."/>
        </authorList>
    </citation>
    <scope>NUCLEOTIDE SEQUENCE [LARGE SCALE GENOMIC DNA]</scope>
    <source>
        <strain evidence="4">JCM 14545</strain>
    </source>
</reference>
<evidence type="ECO:0000256" key="1">
    <source>
        <dbReference type="SAM" id="MobiDB-lite"/>
    </source>
</evidence>
<sequence length="341" mass="36832">MDEREIETHPELMDPDWQRYAEREAWTEVRKSRRRRTLRRMRPRKPGKPVLRARSWIVGGLVAVVLIGIAVVLVQRSANPDASASRNTLPDRAKVDLKAPFANTPADAWRDGAAGFTAPAPVAIGGFSAKEVGDAYERVKQVITASDLDRKMLEGHDTSAYLALLAPNEAKRVKEILDGTDGGKTSTFVVRVADGFHLLPTGPRLNGKLSARHGDDPGELVVHTAYVIAYAFDAPDPDSLTGPGDHVVFHKVEGDFVLRKGARYEAADQGLSSGDSQGGETYSMACDANARGFLAPAYSEKRDTDALPGPKETNIFDPDKPVDAVDTCGPPPSATTPAPSR</sequence>
<proteinExistence type="predicted"/>
<evidence type="ECO:0000256" key="2">
    <source>
        <dbReference type="SAM" id="Phobius"/>
    </source>
</evidence>
<keyword evidence="2" id="KW-0472">Membrane</keyword>
<evidence type="ECO:0000313" key="4">
    <source>
        <dbReference type="Proteomes" id="UP001501116"/>
    </source>
</evidence>
<keyword evidence="4" id="KW-1185">Reference proteome</keyword>
<accession>A0ABP5CBW6</accession>
<gene>
    <name evidence="3" type="ORF">GCM10009754_33600</name>
</gene>
<dbReference type="Proteomes" id="UP001501116">
    <property type="component" value="Unassembled WGS sequence"/>
</dbReference>
<feature type="compositionally biased region" description="Pro residues" evidence="1">
    <location>
        <begin position="329"/>
        <end position="341"/>
    </location>
</feature>
<feature type="region of interest" description="Disordered" evidence="1">
    <location>
        <begin position="300"/>
        <end position="341"/>
    </location>
</feature>
<evidence type="ECO:0000313" key="3">
    <source>
        <dbReference type="EMBL" id="GAA1960295.1"/>
    </source>
</evidence>
<protein>
    <submittedName>
        <fullName evidence="3">Uncharacterized protein</fullName>
    </submittedName>
</protein>
<dbReference type="EMBL" id="BAAANN010000012">
    <property type="protein sequence ID" value="GAA1960295.1"/>
    <property type="molecule type" value="Genomic_DNA"/>
</dbReference>
<comment type="caution">
    <text evidence="3">The sequence shown here is derived from an EMBL/GenBank/DDBJ whole genome shotgun (WGS) entry which is preliminary data.</text>
</comment>
<keyword evidence="2" id="KW-0812">Transmembrane</keyword>
<name>A0ABP5CBW6_9PSEU</name>